<dbReference type="InterPro" id="IPR053139">
    <property type="entry name" value="Surface_bspA-like"/>
</dbReference>
<dbReference type="Pfam" id="PF13306">
    <property type="entry name" value="LRR_5"/>
    <property type="match status" value="4"/>
</dbReference>
<name>A2F8W7_TRIV3</name>
<evidence type="ECO:0000256" key="1">
    <source>
        <dbReference type="SAM" id="Phobius"/>
    </source>
</evidence>
<proteinExistence type="predicted"/>
<evidence type="ECO:0000313" key="3">
    <source>
        <dbReference type="Proteomes" id="UP000001542"/>
    </source>
</evidence>
<dbReference type="SMR" id="A2F8W7"/>
<dbReference type="KEGG" id="tva:4756449"/>
<dbReference type="VEuPathDB" id="TrichDB:TVAG_403310"/>
<dbReference type="AlphaFoldDB" id="A2F8W7"/>
<dbReference type="Gene3D" id="3.80.10.10">
    <property type="entry name" value="Ribonuclease Inhibitor"/>
    <property type="match status" value="4"/>
</dbReference>
<dbReference type="PANTHER" id="PTHR45661">
    <property type="entry name" value="SURFACE ANTIGEN"/>
    <property type="match status" value="1"/>
</dbReference>
<reference evidence="2" key="2">
    <citation type="journal article" date="2007" name="Science">
        <title>Draft genome sequence of the sexually transmitted pathogen Trichomonas vaginalis.</title>
        <authorList>
            <person name="Carlton J.M."/>
            <person name="Hirt R.P."/>
            <person name="Silva J.C."/>
            <person name="Delcher A.L."/>
            <person name="Schatz M."/>
            <person name="Zhao Q."/>
            <person name="Wortman J.R."/>
            <person name="Bidwell S.L."/>
            <person name="Alsmark U.C.M."/>
            <person name="Besteiro S."/>
            <person name="Sicheritz-Ponten T."/>
            <person name="Noel C.J."/>
            <person name="Dacks J.B."/>
            <person name="Foster P.G."/>
            <person name="Simillion C."/>
            <person name="Van de Peer Y."/>
            <person name="Miranda-Saavedra D."/>
            <person name="Barton G.J."/>
            <person name="Westrop G.D."/>
            <person name="Mueller S."/>
            <person name="Dessi D."/>
            <person name="Fiori P.L."/>
            <person name="Ren Q."/>
            <person name="Paulsen I."/>
            <person name="Zhang H."/>
            <person name="Bastida-Corcuera F.D."/>
            <person name="Simoes-Barbosa A."/>
            <person name="Brown M.T."/>
            <person name="Hayes R.D."/>
            <person name="Mukherjee M."/>
            <person name="Okumura C.Y."/>
            <person name="Schneider R."/>
            <person name="Smith A.J."/>
            <person name="Vanacova S."/>
            <person name="Villalvazo M."/>
            <person name="Haas B.J."/>
            <person name="Pertea M."/>
            <person name="Feldblyum T.V."/>
            <person name="Utterback T.R."/>
            <person name="Shu C.L."/>
            <person name="Osoegawa K."/>
            <person name="de Jong P.J."/>
            <person name="Hrdy I."/>
            <person name="Horvathova L."/>
            <person name="Zubacova Z."/>
            <person name="Dolezal P."/>
            <person name="Malik S.B."/>
            <person name="Logsdon J.M. Jr."/>
            <person name="Henze K."/>
            <person name="Gupta A."/>
            <person name="Wang C.C."/>
            <person name="Dunne R.L."/>
            <person name="Upcroft J.A."/>
            <person name="Upcroft P."/>
            <person name="White O."/>
            <person name="Salzberg S.L."/>
            <person name="Tang P."/>
            <person name="Chiu C.-H."/>
            <person name="Lee Y.-S."/>
            <person name="Embley T.M."/>
            <person name="Coombs G.H."/>
            <person name="Mottram J.C."/>
            <person name="Tachezy J."/>
            <person name="Fraser-Liggett C.M."/>
            <person name="Johnson P.J."/>
        </authorList>
    </citation>
    <scope>NUCLEOTIDE SEQUENCE [LARGE SCALE GENOMIC DNA]</scope>
    <source>
        <strain evidence="2">G3</strain>
    </source>
</reference>
<protein>
    <submittedName>
        <fullName evidence="2">Surface antigen BspA-like</fullName>
    </submittedName>
</protein>
<keyword evidence="1" id="KW-1133">Transmembrane helix</keyword>
<reference evidence="2" key="1">
    <citation type="submission" date="2006-10" db="EMBL/GenBank/DDBJ databases">
        <authorList>
            <person name="Amadeo P."/>
            <person name="Zhao Q."/>
            <person name="Wortman J."/>
            <person name="Fraser-Liggett C."/>
            <person name="Carlton J."/>
        </authorList>
    </citation>
    <scope>NUCLEOTIDE SEQUENCE</scope>
    <source>
        <strain evidence="2">G3</strain>
    </source>
</reference>
<dbReference type="EMBL" id="DS113667">
    <property type="protein sequence ID" value="EAX98649.1"/>
    <property type="molecule type" value="Genomic_DNA"/>
</dbReference>
<dbReference type="InterPro" id="IPR032675">
    <property type="entry name" value="LRR_dom_sf"/>
</dbReference>
<dbReference type="Gene3D" id="3.40.50.12480">
    <property type="match status" value="1"/>
</dbReference>
<dbReference type="Proteomes" id="UP000001542">
    <property type="component" value="Unassembled WGS sequence"/>
</dbReference>
<dbReference type="InterPro" id="IPR026906">
    <property type="entry name" value="LRR_5"/>
</dbReference>
<keyword evidence="1" id="KW-0812">Transmembrane</keyword>
<dbReference type="RefSeq" id="XP_001311579.1">
    <property type="nucleotide sequence ID" value="XM_001311578.1"/>
</dbReference>
<accession>A2F8W7</accession>
<evidence type="ECO:0000313" key="2">
    <source>
        <dbReference type="EMBL" id="EAX98649.1"/>
    </source>
</evidence>
<organism evidence="2 3">
    <name type="scientific">Trichomonas vaginalis (strain ATCC PRA-98 / G3)</name>
    <dbReference type="NCBI Taxonomy" id="412133"/>
    <lineage>
        <taxon>Eukaryota</taxon>
        <taxon>Metamonada</taxon>
        <taxon>Parabasalia</taxon>
        <taxon>Trichomonadida</taxon>
        <taxon>Trichomonadidae</taxon>
        <taxon>Trichomonas</taxon>
    </lineage>
</organism>
<keyword evidence="1" id="KW-0472">Membrane</keyword>
<dbReference type="OrthoDB" id="1421090at2759"/>
<dbReference type="VEuPathDB" id="TrichDB:TVAGG3_0689140"/>
<keyword evidence="3" id="KW-1185">Reference proteome</keyword>
<feature type="transmembrane region" description="Helical" evidence="1">
    <location>
        <begin position="740"/>
        <end position="762"/>
    </location>
</feature>
<dbReference type="SUPFAM" id="SSF52058">
    <property type="entry name" value="L domain-like"/>
    <property type="match status" value="2"/>
</dbReference>
<dbReference type="PANTHER" id="PTHR45661:SF3">
    <property type="entry name" value="IG-LIKE DOMAIN-CONTAINING PROTEIN"/>
    <property type="match status" value="1"/>
</dbReference>
<sequence length="789" mass="88312">MLTLFFKSIGALNASINSEIYESDNLTSMIRDNNLTYSNISTLKILSGNFDITEFNSKDFSNLVEFSVESECFSGEIPYGLFLNHQTIKVINISGATSSNEYSFANCQSLEEVYLQSCVSIGQYCLSNNAALVTIYLPSLTTISPFAFYDCSSLKELNLPNLETQLTTNSEGYEVGNYFSFCTKLKNISLPKIKVINGLTFHRCQLLEYVYAPDVELIKREAFLEAGPLSKTEFNSVSTLEERSFYTTTATVLSFPKVTSIGDRSFGISNIQKIYLEKCETIGVSSFERCVHLSEISCPAVKVIKSSAFTNTRLINVVFPQLTYLSVDGDTGSQFEGCHFLQIFSAPLLKEFGSNSFKNCISLESFDAQSVVEIGNNAFYNCQHISKLKFPNLEKIGIFSFANCSQIENISFNSLTEMKESAFESCKSLKNVEFENLKIISTFSFRNCVLLESVDAKSVEEIGDSAFFNCQHLFKLKFSNLQKIGVSSFENCSQIEAISIPTCIEMKESAFENCKSLKTAEFNNLNLIPAFSFRNCDKLSKISFDMAKSVANCSFYGCSALQTINFPNLLAISGSSFENCHNLARATLPLVTVISEFAFKSTNLTIINFPKLSKLYSESFMNCKQLTKVNLTGLTELVGDSHFSGCSESKIFVLSNLQNVSETSLNIFDGCVNMDELYLGDKPPKEFNEEVFKNFSKSIKLHLPNSDSWKNYVSRCKLSKEQEYIYKGIKMNHYKLSNHIIPILIAVGAVLLLTIWIVSCWLKRALDKQEPVDKFSELLNSMDPSAPLL</sequence>
<dbReference type="InParanoid" id="A2F8W7"/>
<gene>
    <name evidence="2" type="ORF">TVAG_403310</name>
</gene>